<keyword evidence="2" id="KW-1185">Reference proteome</keyword>
<proteinExistence type="predicted"/>
<gene>
    <name evidence="3" type="primary">LOC113796365</name>
</gene>
<name>A0A6P6YCL8_DERPT</name>
<keyword evidence="1" id="KW-1133">Transmembrane helix</keyword>
<keyword evidence="1" id="KW-0472">Membrane</keyword>
<dbReference type="Proteomes" id="UP000515146">
    <property type="component" value="Unplaced"/>
</dbReference>
<evidence type="ECO:0000313" key="2">
    <source>
        <dbReference type="Proteomes" id="UP000515146"/>
    </source>
</evidence>
<dbReference type="AlphaFoldDB" id="A0A6P6YCL8"/>
<protein>
    <submittedName>
        <fullName evidence="3">Uncharacterized protein LOC113796365</fullName>
    </submittedName>
</protein>
<feature type="transmembrane region" description="Helical" evidence="1">
    <location>
        <begin position="12"/>
        <end position="29"/>
    </location>
</feature>
<accession>A0A6P6YCL8</accession>
<organism evidence="2 3">
    <name type="scientific">Dermatophagoides pteronyssinus</name>
    <name type="common">European house dust mite</name>
    <dbReference type="NCBI Taxonomy" id="6956"/>
    <lineage>
        <taxon>Eukaryota</taxon>
        <taxon>Metazoa</taxon>
        <taxon>Ecdysozoa</taxon>
        <taxon>Arthropoda</taxon>
        <taxon>Chelicerata</taxon>
        <taxon>Arachnida</taxon>
        <taxon>Acari</taxon>
        <taxon>Acariformes</taxon>
        <taxon>Sarcoptiformes</taxon>
        <taxon>Astigmata</taxon>
        <taxon>Psoroptidia</taxon>
        <taxon>Analgoidea</taxon>
        <taxon>Pyroglyphidae</taxon>
        <taxon>Dermatophagoidinae</taxon>
        <taxon>Dermatophagoides</taxon>
    </lineage>
</organism>
<evidence type="ECO:0000313" key="3">
    <source>
        <dbReference type="RefSeq" id="XP_027202429.1"/>
    </source>
</evidence>
<sequence>MCMFECACHINFKMIIKLLIWMWILFPIYNCSICQLEYSSNRNSFMVYAADNLQNGTIRLYGEKYYIDFQLYHHYDNYTGSILSIQDSTNETQRLIMFAIEKRLIRETYFNLSEKINFLDTVDQRITVFTLIKHQYDYDYNIGMDEYTFIVVSKRSTKSYLTADWYHIKTNNGTIQDSHLLPPRIEQQSNQTMNETNIFIRMDSAFRLLFDDEQYLFTIINRRLFWTIVKLEHFDNKENDVELVNDSNETFHRGPIPPMTAAFTIQSENLIALVIIKCHMRCIVPWIYNESIFDFQPCLYLSNWYDIEPFILMDNETINNKQLKRFSNDNRDSKLFLPKQSNWFGIFYYYGNRDGIGHRIRSKLQRPIFWVRVNYRIMTIIGLIMIVLIVSLTGFTCYEHRFQQNYYVAEQEFREEQRLQQVSTQVVIGPQPKMELNGNE</sequence>
<dbReference type="KEGG" id="dpte:113796365"/>
<evidence type="ECO:0000256" key="1">
    <source>
        <dbReference type="SAM" id="Phobius"/>
    </source>
</evidence>
<feature type="transmembrane region" description="Helical" evidence="1">
    <location>
        <begin position="375"/>
        <end position="398"/>
    </location>
</feature>
<dbReference type="OrthoDB" id="6516793at2759"/>
<dbReference type="RefSeq" id="XP_027202429.1">
    <property type="nucleotide sequence ID" value="XM_027346628.1"/>
</dbReference>
<dbReference type="InParanoid" id="A0A6P6YCL8"/>
<keyword evidence="1" id="KW-0812">Transmembrane</keyword>
<reference evidence="3" key="1">
    <citation type="submission" date="2025-08" db="UniProtKB">
        <authorList>
            <consortium name="RefSeq"/>
        </authorList>
    </citation>
    <scope>IDENTIFICATION</scope>
    <source>
        <strain evidence="3">Airmid</strain>
    </source>
</reference>